<name>A0A2U7NS13_9CAUD</name>
<dbReference type="InterPro" id="IPR024364">
    <property type="entry name" value="Baseplate_phage_T4-like"/>
</dbReference>
<protein>
    <submittedName>
        <fullName evidence="1">Baseplate hub assembly catalyst</fullName>
    </submittedName>
</protein>
<evidence type="ECO:0000313" key="1">
    <source>
        <dbReference type="EMBL" id="ASD52102.1"/>
    </source>
</evidence>
<accession>A0A2U7NS13</accession>
<reference evidence="1 2" key="1">
    <citation type="submission" date="2017-04" db="EMBL/GenBank/DDBJ databases">
        <title>Isolation of lytic bacteriophages infecting Pseudomonas strains for biocontrol of fish and shrimp spoilage during chilled storage.</title>
        <authorList>
            <person name="Yang Z."/>
            <person name="Tao X."/>
            <person name="Gao L."/>
            <person name="Rao S."/>
        </authorList>
    </citation>
    <scope>NUCLEOTIDE SEQUENCE [LARGE SCALE GENOMIC DNA]</scope>
</reference>
<keyword evidence="2" id="KW-1185">Reference proteome</keyword>
<organism evidence="1 2">
    <name type="scientific">Pseudomonas phage PspYZU05</name>
    <dbReference type="NCBI Taxonomy" id="1983556"/>
    <lineage>
        <taxon>Viruses</taxon>
        <taxon>Duplodnaviria</taxon>
        <taxon>Heunggongvirae</taxon>
        <taxon>Uroviricota</taxon>
        <taxon>Caudoviricetes</taxon>
        <taxon>Pantevenvirales</taxon>
        <taxon>Straboviridae</taxon>
        <taxon>Jiangsuvirus</taxon>
        <taxon>Jiangsuvirus pspyzu05</taxon>
    </lineage>
</organism>
<dbReference type="EMBL" id="KY971610">
    <property type="protein sequence ID" value="ASD52102.1"/>
    <property type="molecule type" value="Genomic_DNA"/>
</dbReference>
<proteinExistence type="predicted"/>
<evidence type="ECO:0000313" key="2">
    <source>
        <dbReference type="Proteomes" id="UP000247773"/>
    </source>
</evidence>
<gene>
    <name evidence="1" type="ORF">PspYZU05_150</name>
</gene>
<dbReference type="Pfam" id="PF12322">
    <property type="entry name" value="T4_baseplate"/>
    <property type="match status" value="1"/>
</dbReference>
<sequence length="251" mass="29253">MANIVRCQMPGKIIRLKPFNVSDYRDLLLIRNDLDTKDPATQKTLIDEMLEDYFGNHPESWRAFMFLKTYSTSIGKTKIPVSFKCPECGSKKLARLDLEQPLLESFEIESNGVKIGIKFPDKVEDIVDMILNNIEYIEYNGIKSEWSKLSDNDKSSVVDLIECDKLEEISKRLKPINITTELKCCSFRSTIHYDNMLELFKLLLNPEEIFAFYQINHMLVNKNYNLADVMNMMPVERSIYLSLIEKDLKKK</sequence>
<dbReference type="Proteomes" id="UP000247773">
    <property type="component" value="Genome"/>
</dbReference>